<dbReference type="EMBL" id="RJKE01000001">
    <property type="protein sequence ID" value="ROO84093.1"/>
    <property type="molecule type" value="Genomic_DNA"/>
</dbReference>
<accession>A0A3N1CS06</accession>
<dbReference type="InterPro" id="IPR011990">
    <property type="entry name" value="TPR-like_helical_dom_sf"/>
</dbReference>
<reference evidence="2 3" key="1">
    <citation type="submission" date="2018-11" db="EMBL/GenBank/DDBJ databases">
        <title>Sequencing the genomes of 1000 actinobacteria strains.</title>
        <authorList>
            <person name="Klenk H.-P."/>
        </authorList>
    </citation>
    <scope>NUCLEOTIDE SEQUENCE [LARGE SCALE GENOMIC DNA]</scope>
    <source>
        <strain evidence="2 3">DSM 44254</strain>
    </source>
</reference>
<evidence type="ECO:0008006" key="4">
    <source>
        <dbReference type="Google" id="ProtNLM"/>
    </source>
</evidence>
<comment type="caution">
    <text evidence="2">The sequence shown here is derived from an EMBL/GenBank/DDBJ whole genome shotgun (WGS) entry which is preliminary data.</text>
</comment>
<feature type="compositionally biased region" description="Acidic residues" evidence="1">
    <location>
        <begin position="218"/>
        <end position="290"/>
    </location>
</feature>
<evidence type="ECO:0000256" key="1">
    <source>
        <dbReference type="SAM" id="MobiDB-lite"/>
    </source>
</evidence>
<organism evidence="2 3">
    <name type="scientific">Actinocorallia herbida</name>
    <dbReference type="NCBI Taxonomy" id="58109"/>
    <lineage>
        <taxon>Bacteria</taxon>
        <taxon>Bacillati</taxon>
        <taxon>Actinomycetota</taxon>
        <taxon>Actinomycetes</taxon>
        <taxon>Streptosporangiales</taxon>
        <taxon>Thermomonosporaceae</taxon>
        <taxon>Actinocorallia</taxon>
    </lineage>
</organism>
<feature type="region of interest" description="Disordered" evidence="1">
    <location>
        <begin position="182"/>
        <end position="309"/>
    </location>
</feature>
<protein>
    <recommendedName>
        <fullName evidence="4">Tetratricopeptide repeat protein</fullName>
    </recommendedName>
</protein>
<name>A0A3N1CS06_9ACTN</name>
<dbReference type="AlphaFoldDB" id="A0A3N1CS06"/>
<dbReference type="SUPFAM" id="SSF48452">
    <property type="entry name" value="TPR-like"/>
    <property type="match status" value="1"/>
</dbReference>
<proteinExistence type="predicted"/>
<sequence length="309" mass="34325">MAAGTLVDEDPEAAYRHAKTARRLASRVGVVREACGLAAYHAGEWSEALSELRAARRLPGREDLYLPVLADCERGLGRPEKALEIARSKEASSLPREERIELHIVESGARRDLGDVDAAVIALQIPELKDRRLRPWSARLFYAYADALVAADRADDAKDWFLRAAAADRDEETDAAERYAELDGLHIIDTGDNDEPSDTTESSPFIPSFQAAPSAPLAEDEEDEDDEEDYDDEDEDLDAEDDLEEDDEDLEEDEDDEFDEDEDEDEDDDLEDEDDEDEDELPDEEEDEAAEAPAPPASDGAATPPRDSE</sequence>
<gene>
    <name evidence="2" type="ORF">EDD29_1610</name>
</gene>
<evidence type="ECO:0000313" key="2">
    <source>
        <dbReference type="EMBL" id="ROO84093.1"/>
    </source>
</evidence>
<keyword evidence="3" id="KW-1185">Reference proteome</keyword>
<dbReference type="Gene3D" id="1.25.40.10">
    <property type="entry name" value="Tetratricopeptide repeat domain"/>
    <property type="match status" value="1"/>
</dbReference>
<evidence type="ECO:0000313" key="3">
    <source>
        <dbReference type="Proteomes" id="UP000272400"/>
    </source>
</evidence>
<dbReference type="Proteomes" id="UP000272400">
    <property type="component" value="Unassembled WGS sequence"/>
</dbReference>